<feature type="transmembrane region" description="Helical" evidence="1">
    <location>
        <begin position="21"/>
        <end position="42"/>
    </location>
</feature>
<dbReference type="Proteomes" id="UP000316770">
    <property type="component" value="Chromosome"/>
</dbReference>
<dbReference type="EMBL" id="CP036318">
    <property type="protein sequence ID" value="QDV56065.1"/>
    <property type="molecule type" value="Genomic_DNA"/>
</dbReference>
<gene>
    <name evidence="2" type="ORF">Mal33_20440</name>
</gene>
<evidence type="ECO:0000256" key="1">
    <source>
        <dbReference type="SAM" id="Phobius"/>
    </source>
</evidence>
<dbReference type="AlphaFoldDB" id="A0A518ISK2"/>
<keyword evidence="1" id="KW-0812">Transmembrane</keyword>
<dbReference type="Pfam" id="PF07963">
    <property type="entry name" value="N_methyl"/>
    <property type="match status" value="1"/>
</dbReference>
<dbReference type="InterPro" id="IPR012902">
    <property type="entry name" value="N_methyl_site"/>
</dbReference>
<protein>
    <recommendedName>
        <fullName evidence="4">Type II secretion system protein</fullName>
    </recommendedName>
</protein>
<reference evidence="2 3" key="1">
    <citation type="submission" date="2019-02" db="EMBL/GenBank/DDBJ databases">
        <title>Deep-cultivation of Planctomycetes and their phenomic and genomic characterization uncovers novel biology.</title>
        <authorList>
            <person name="Wiegand S."/>
            <person name="Jogler M."/>
            <person name="Boedeker C."/>
            <person name="Pinto D."/>
            <person name="Vollmers J."/>
            <person name="Rivas-Marin E."/>
            <person name="Kohn T."/>
            <person name="Peeters S.H."/>
            <person name="Heuer A."/>
            <person name="Rast P."/>
            <person name="Oberbeckmann S."/>
            <person name="Bunk B."/>
            <person name="Jeske O."/>
            <person name="Meyerdierks A."/>
            <person name="Storesund J.E."/>
            <person name="Kallscheuer N."/>
            <person name="Luecker S."/>
            <person name="Lage O.M."/>
            <person name="Pohl T."/>
            <person name="Merkel B.J."/>
            <person name="Hornburger P."/>
            <person name="Mueller R.-W."/>
            <person name="Bruemmer F."/>
            <person name="Labrenz M."/>
            <person name="Spormann A.M."/>
            <person name="Op den Camp H."/>
            <person name="Overmann J."/>
            <person name="Amann R."/>
            <person name="Jetten M.S.M."/>
            <person name="Mascher T."/>
            <person name="Medema M.H."/>
            <person name="Devos D.P."/>
            <person name="Kaster A.-K."/>
            <person name="Ovreas L."/>
            <person name="Rohde M."/>
            <person name="Galperin M.Y."/>
            <person name="Jogler C."/>
        </authorList>
    </citation>
    <scope>NUCLEOTIDE SEQUENCE [LARGE SCALE GENOMIC DNA]</scope>
    <source>
        <strain evidence="2 3">Mal33</strain>
    </source>
</reference>
<proteinExistence type="predicted"/>
<accession>A0A518ISK2</accession>
<dbReference type="PANTHER" id="PTHR30093">
    <property type="entry name" value="GENERAL SECRETION PATHWAY PROTEIN G"/>
    <property type="match status" value="1"/>
</dbReference>
<dbReference type="PANTHER" id="PTHR30093:SF2">
    <property type="entry name" value="TYPE II SECRETION SYSTEM PROTEIN H"/>
    <property type="match status" value="1"/>
</dbReference>
<dbReference type="SUPFAM" id="SSF54523">
    <property type="entry name" value="Pili subunits"/>
    <property type="match status" value="1"/>
</dbReference>
<evidence type="ECO:0008006" key="4">
    <source>
        <dbReference type="Google" id="ProtNLM"/>
    </source>
</evidence>
<sequence length="380" mass="41665">MLVRTQITAERQRRGFTIVELLVAMALIGVMASMVGMALSSAQGDARRARAKLQVAKIREILLHRWDDYMVMQMPVSIGGTKQRQASRERARVRLALLRDRMRIEMPDRITDLASPAQTWVTAVRTAPGTYAAATADSVTVPLFDIYRERVVQTYVALGKLPASATYADVFPGGVDSLPPSSSDNDLWTREHQSAECLYLILSAMNFAGRPALDAFRPSEIADTDGDSMPEIVDPWGTPIAWARWPAGYWVGISETDPVTDFGPDGFDLLNGSLRYRDTSFPDPFNLQPLVVSAGPDGEFDTRFLNGTDPNSTVEISYVGAQFRIVFGGLNEIDPYYVNTDLADADNDYTKGGFEGVGSRADLDGDGYDAAVDNIISSEL</sequence>
<evidence type="ECO:0000313" key="3">
    <source>
        <dbReference type="Proteomes" id="UP000316770"/>
    </source>
</evidence>
<dbReference type="NCBIfam" id="TIGR02532">
    <property type="entry name" value="IV_pilin_GFxxxE"/>
    <property type="match status" value="1"/>
</dbReference>
<keyword evidence="1" id="KW-0472">Membrane</keyword>
<dbReference type="RefSeq" id="WP_145119951.1">
    <property type="nucleotide sequence ID" value="NZ_CP036292.1"/>
</dbReference>
<dbReference type="InterPro" id="IPR045584">
    <property type="entry name" value="Pilin-like"/>
</dbReference>
<name>A0A518ISK2_9BACT</name>
<organism evidence="2 3">
    <name type="scientific">Rosistilla oblonga</name>
    <dbReference type="NCBI Taxonomy" id="2527990"/>
    <lineage>
        <taxon>Bacteria</taxon>
        <taxon>Pseudomonadati</taxon>
        <taxon>Planctomycetota</taxon>
        <taxon>Planctomycetia</taxon>
        <taxon>Pirellulales</taxon>
        <taxon>Pirellulaceae</taxon>
        <taxon>Rosistilla</taxon>
    </lineage>
</organism>
<dbReference type="Gene3D" id="3.30.700.10">
    <property type="entry name" value="Glycoprotein, Type 4 Pilin"/>
    <property type="match status" value="1"/>
</dbReference>
<keyword evidence="1" id="KW-1133">Transmembrane helix</keyword>
<keyword evidence="3" id="KW-1185">Reference proteome</keyword>
<dbReference type="OrthoDB" id="253619at2"/>
<evidence type="ECO:0000313" key="2">
    <source>
        <dbReference type="EMBL" id="QDV56065.1"/>
    </source>
</evidence>